<keyword evidence="2" id="KW-0645">Protease</keyword>
<feature type="non-terminal residue" evidence="2">
    <location>
        <position position="226"/>
    </location>
</feature>
<dbReference type="AlphaFoldDB" id="A0A6J4PLA8"/>
<feature type="compositionally biased region" description="Low complexity" evidence="1">
    <location>
        <begin position="165"/>
        <end position="174"/>
    </location>
</feature>
<feature type="compositionally biased region" description="Basic residues" evidence="1">
    <location>
        <begin position="34"/>
        <end position="69"/>
    </location>
</feature>
<feature type="compositionally biased region" description="Low complexity" evidence="1">
    <location>
        <begin position="197"/>
        <end position="212"/>
    </location>
</feature>
<accession>A0A6J4PLA8</accession>
<evidence type="ECO:0000313" key="2">
    <source>
        <dbReference type="EMBL" id="CAA9419222.1"/>
    </source>
</evidence>
<feature type="compositionally biased region" description="Basic residues" evidence="1">
    <location>
        <begin position="78"/>
        <end position="90"/>
    </location>
</feature>
<feature type="region of interest" description="Disordered" evidence="1">
    <location>
        <begin position="1"/>
        <end position="226"/>
    </location>
</feature>
<dbReference type="GO" id="GO:0008233">
    <property type="term" value="F:peptidase activity"/>
    <property type="evidence" value="ECO:0007669"/>
    <property type="project" value="UniProtKB-KW"/>
</dbReference>
<sequence length="226" mass="24718">GRDRPRVPAGNRAHAGGAVAAAHLRAALPPADHRPRHRRGAGQGVRRRRRARGLGARRRRHRRAARRGLHGGAARRPPAPRRPLRHRHARVAPLPAARPGHRVQAVPHGLGRVPPRRARPRGRRRPHRDAHRRRARRPPALLRHGLEERRLVRTGRRHRCRRAAARPGGRLPAPARRPPGPARGAVPHRPAAHDPDAAGPGDGSADPAARGAHPGQHVRGGAEPQL</sequence>
<feature type="non-terminal residue" evidence="2">
    <location>
        <position position="1"/>
    </location>
</feature>
<feature type="compositionally biased region" description="Basic residues" evidence="1">
    <location>
        <begin position="114"/>
        <end position="137"/>
    </location>
</feature>
<feature type="compositionally biased region" description="Basic residues" evidence="1">
    <location>
        <begin position="152"/>
        <end position="164"/>
    </location>
</feature>
<dbReference type="EMBL" id="CADCUS010000369">
    <property type="protein sequence ID" value="CAA9419222.1"/>
    <property type="molecule type" value="Genomic_DNA"/>
</dbReference>
<evidence type="ECO:0000256" key="1">
    <source>
        <dbReference type="SAM" id="MobiDB-lite"/>
    </source>
</evidence>
<protein>
    <submittedName>
        <fullName evidence="2">Uncharacterized protein, similar to the N-terminal domain of Lon protease</fullName>
    </submittedName>
</protein>
<proteinExistence type="predicted"/>
<feature type="compositionally biased region" description="Low complexity" evidence="1">
    <location>
        <begin position="12"/>
        <end position="30"/>
    </location>
</feature>
<name>A0A6J4PLA8_9PSEU</name>
<dbReference type="GO" id="GO:0006508">
    <property type="term" value="P:proteolysis"/>
    <property type="evidence" value="ECO:0007669"/>
    <property type="project" value="UniProtKB-KW"/>
</dbReference>
<keyword evidence="2" id="KW-0378">Hydrolase</keyword>
<organism evidence="2">
    <name type="scientific">uncultured Pseudonocardia sp</name>
    <dbReference type="NCBI Taxonomy" id="211455"/>
    <lineage>
        <taxon>Bacteria</taxon>
        <taxon>Bacillati</taxon>
        <taxon>Actinomycetota</taxon>
        <taxon>Actinomycetes</taxon>
        <taxon>Pseudonocardiales</taxon>
        <taxon>Pseudonocardiaceae</taxon>
        <taxon>Pseudonocardia</taxon>
        <taxon>environmental samples</taxon>
    </lineage>
</organism>
<reference evidence="2" key="1">
    <citation type="submission" date="2020-02" db="EMBL/GenBank/DDBJ databases">
        <authorList>
            <person name="Meier V. D."/>
        </authorList>
    </citation>
    <scope>NUCLEOTIDE SEQUENCE</scope>
    <source>
        <strain evidence="2">AVDCRST_MAG66</strain>
    </source>
</reference>
<gene>
    <name evidence="2" type="ORF">AVDCRST_MAG66-2537</name>
</gene>